<dbReference type="AlphaFoldDB" id="A0A485KUZ1"/>
<evidence type="ECO:0000313" key="3">
    <source>
        <dbReference type="EMBL" id="VFT89067.1"/>
    </source>
</evidence>
<organism evidence="3 4">
    <name type="scientific">Aphanomyces stellatus</name>
    <dbReference type="NCBI Taxonomy" id="120398"/>
    <lineage>
        <taxon>Eukaryota</taxon>
        <taxon>Sar</taxon>
        <taxon>Stramenopiles</taxon>
        <taxon>Oomycota</taxon>
        <taxon>Saprolegniomycetes</taxon>
        <taxon>Saprolegniales</taxon>
        <taxon>Verrucalvaceae</taxon>
        <taxon>Aphanomyces</taxon>
    </lineage>
</organism>
<evidence type="ECO:0000313" key="2">
    <source>
        <dbReference type="EMBL" id="KAF0697066.1"/>
    </source>
</evidence>
<dbReference type="EMBL" id="VJMH01005345">
    <property type="protein sequence ID" value="KAF0697066.1"/>
    <property type="molecule type" value="Genomic_DNA"/>
</dbReference>
<feature type="compositionally biased region" description="Polar residues" evidence="1">
    <location>
        <begin position="464"/>
        <end position="474"/>
    </location>
</feature>
<proteinExistence type="predicted"/>
<dbReference type="OrthoDB" id="642895at2759"/>
<dbReference type="GO" id="GO:0005737">
    <property type="term" value="C:cytoplasm"/>
    <property type="evidence" value="ECO:0007669"/>
    <property type="project" value="TreeGrafter"/>
</dbReference>
<reference evidence="3 4" key="1">
    <citation type="submission" date="2019-03" db="EMBL/GenBank/DDBJ databases">
        <authorList>
            <person name="Gaulin E."/>
            <person name="Dumas B."/>
        </authorList>
    </citation>
    <scope>NUCLEOTIDE SEQUENCE [LARGE SCALE GENOMIC DNA]</scope>
    <source>
        <strain evidence="3">CBS 568.67</strain>
    </source>
</reference>
<reference evidence="2" key="2">
    <citation type="submission" date="2019-06" db="EMBL/GenBank/DDBJ databases">
        <title>Genomics analysis of Aphanomyces spp. identifies a new class of oomycete effector associated with host adaptation.</title>
        <authorList>
            <person name="Gaulin E."/>
        </authorList>
    </citation>
    <scope>NUCLEOTIDE SEQUENCE</scope>
    <source>
        <strain evidence="2">CBS 578.67</strain>
    </source>
</reference>
<dbReference type="GO" id="GO:1990023">
    <property type="term" value="C:mitotic spindle midzone"/>
    <property type="evidence" value="ECO:0007669"/>
    <property type="project" value="TreeGrafter"/>
</dbReference>
<dbReference type="InterPro" id="IPR007145">
    <property type="entry name" value="MAP65_Ase1_PRC1"/>
</dbReference>
<dbReference type="Proteomes" id="UP000332933">
    <property type="component" value="Unassembled WGS sequence"/>
</dbReference>
<accession>A0A485KUZ1</accession>
<evidence type="ECO:0000313" key="4">
    <source>
        <dbReference type="Proteomes" id="UP000332933"/>
    </source>
</evidence>
<dbReference type="GO" id="GO:0008017">
    <property type="term" value="F:microtubule binding"/>
    <property type="evidence" value="ECO:0007669"/>
    <property type="project" value="InterPro"/>
</dbReference>
<evidence type="ECO:0000256" key="1">
    <source>
        <dbReference type="SAM" id="MobiDB-lite"/>
    </source>
</evidence>
<feature type="region of interest" description="Disordered" evidence="1">
    <location>
        <begin position="439"/>
        <end position="477"/>
    </location>
</feature>
<dbReference type="Gene3D" id="1.20.58.1520">
    <property type="match status" value="1"/>
</dbReference>
<dbReference type="GO" id="GO:0051256">
    <property type="term" value="P:mitotic spindle midzone assembly"/>
    <property type="evidence" value="ECO:0007669"/>
    <property type="project" value="TreeGrafter"/>
</dbReference>
<sequence>MATAALRQVWTEIGLDLIEQERALERQLQEFLEYKLMDAENTKSHYLEEISALDADVATFVSQLGDPFKHPERGDAAVETLMDQLARVRADHAALKKVVDDRTAALSVVVKELASIQSLMGETPYAAPVPLDLTPVNFDKLKEVVRVKKIEESNRRQAIRIVAKEYRVLIEQLKVFELNDFDRAITTDVDALGLSMNLIELISTRIAEATKLKTEREETKSALLKQIHALWDRLKISSNAQDDFLDSIKGIGADDVQATHDELARLQHLKRERIGELITDVRGQIVTLWQGLEIPESDFLPTMLAPLADATDDLLTAHEDELKRLDAQLTARKALIKYLEKREEIITERAQYEESLKDPERLIGRGARDSGRLLREEKLQAKIKHDLPKLTKLLVEKLPAWETDFNMPFVFQGERYLDTIERVDSDYAKQKEIERLEKERMKREKKAGSAVTLEDKPKPKPKPTSLTKRMSCPNQAGMLASAPSPVLHNAVSLGRESLTKCKLVGGPESNAY</sequence>
<keyword evidence="4" id="KW-1185">Reference proteome</keyword>
<protein>
    <submittedName>
        <fullName evidence="3">Aste57867_12213 protein</fullName>
    </submittedName>
</protein>
<dbReference type="PANTHER" id="PTHR19321:SF41">
    <property type="entry name" value="FASCETTO-RELATED"/>
    <property type="match status" value="1"/>
</dbReference>
<dbReference type="PANTHER" id="PTHR19321">
    <property type="entry name" value="PROTEIN REGULATOR OF CYTOKINESIS 1 PRC1-RELATED"/>
    <property type="match status" value="1"/>
</dbReference>
<name>A0A485KUZ1_9STRA</name>
<dbReference type="Pfam" id="PF03999">
    <property type="entry name" value="MAP65_ASE1"/>
    <property type="match status" value="1"/>
</dbReference>
<gene>
    <name evidence="3" type="primary">Aste57867_12213</name>
    <name evidence="2" type="ORF">As57867_012168</name>
    <name evidence="3" type="ORF">ASTE57867_12213</name>
</gene>
<dbReference type="EMBL" id="CAADRA010005366">
    <property type="protein sequence ID" value="VFT89067.1"/>
    <property type="molecule type" value="Genomic_DNA"/>
</dbReference>